<dbReference type="InterPro" id="IPR017896">
    <property type="entry name" value="4Fe4S_Fe-S-bd"/>
</dbReference>
<dbReference type="PROSITE" id="PS00198">
    <property type="entry name" value="4FE4S_FER_1"/>
    <property type="match status" value="1"/>
</dbReference>
<dbReference type="Pfam" id="PF13247">
    <property type="entry name" value="Fer4_11"/>
    <property type="match status" value="1"/>
</dbReference>
<accession>A0A938X412</accession>
<dbReference type="PANTHER" id="PTHR43177:SF5">
    <property type="entry name" value="ANAEROBIC DIMETHYL SULFOXIDE REDUCTASE CHAIN B-RELATED"/>
    <property type="match status" value="1"/>
</dbReference>
<keyword evidence="6" id="KW-0408">Iron</keyword>
<dbReference type="EMBL" id="JACJKY010000001">
    <property type="protein sequence ID" value="MBM6919801.1"/>
    <property type="molecule type" value="Genomic_DNA"/>
</dbReference>
<name>A0A938X412_9FIRM</name>
<feature type="domain" description="4Fe-4S ferredoxin-type" evidence="8">
    <location>
        <begin position="80"/>
        <end position="109"/>
    </location>
</feature>
<evidence type="ECO:0000256" key="6">
    <source>
        <dbReference type="ARBA" id="ARBA00023004"/>
    </source>
</evidence>
<dbReference type="Gene3D" id="3.30.70.20">
    <property type="match status" value="2"/>
</dbReference>
<evidence type="ECO:0000259" key="8">
    <source>
        <dbReference type="PROSITE" id="PS51379"/>
    </source>
</evidence>
<evidence type="ECO:0000256" key="2">
    <source>
        <dbReference type="ARBA" id="ARBA00022485"/>
    </source>
</evidence>
<dbReference type="PROSITE" id="PS51379">
    <property type="entry name" value="4FE4S_FER_2"/>
    <property type="match status" value="2"/>
</dbReference>
<dbReference type="GO" id="GO:0051539">
    <property type="term" value="F:4 iron, 4 sulfur cluster binding"/>
    <property type="evidence" value="ECO:0007669"/>
    <property type="project" value="UniProtKB-KW"/>
</dbReference>
<reference evidence="9" key="2">
    <citation type="journal article" date="2021" name="Sci. Rep.">
        <title>The distribution of antibiotic resistance genes in chicken gut microbiota commensals.</title>
        <authorList>
            <person name="Juricova H."/>
            <person name="Matiasovicova J."/>
            <person name="Kubasova T."/>
            <person name="Cejkova D."/>
            <person name="Rychlik I."/>
        </authorList>
    </citation>
    <scope>NUCLEOTIDE SEQUENCE</scope>
    <source>
        <strain evidence="9">An559</strain>
    </source>
</reference>
<keyword evidence="3" id="KW-0479">Metal-binding</keyword>
<evidence type="ECO:0000256" key="5">
    <source>
        <dbReference type="ARBA" id="ARBA00022982"/>
    </source>
</evidence>
<dbReference type="Proteomes" id="UP000774750">
    <property type="component" value="Unassembled WGS sequence"/>
</dbReference>
<dbReference type="InterPro" id="IPR017900">
    <property type="entry name" value="4Fe4S_Fe_S_CS"/>
</dbReference>
<protein>
    <submittedName>
        <fullName evidence="9">4Fe-4S binding protein</fullName>
    </submittedName>
</protein>
<evidence type="ECO:0000256" key="1">
    <source>
        <dbReference type="ARBA" id="ARBA00022448"/>
    </source>
</evidence>
<dbReference type="RefSeq" id="WP_204443972.1">
    <property type="nucleotide sequence ID" value="NZ_JACJKY010000001.1"/>
</dbReference>
<comment type="caution">
    <text evidence="9">The sequence shown here is derived from an EMBL/GenBank/DDBJ whole genome shotgun (WGS) entry which is preliminary data.</text>
</comment>
<evidence type="ECO:0000256" key="7">
    <source>
        <dbReference type="ARBA" id="ARBA00023014"/>
    </source>
</evidence>
<organism evidence="9 10">
    <name type="scientific">Merdimmobilis hominis</name>
    <dbReference type="NCBI Taxonomy" id="2897707"/>
    <lineage>
        <taxon>Bacteria</taxon>
        <taxon>Bacillati</taxon>
        <taxon>Bacillota</taxon>
        <taxon>Clostridia</taxon>
        <taxon>Eubacteriales</taxon>
        <taxon>Oscillospiraceae</taxon>
        <taxon>Merdimmobilis</taxon>
    </lineage>
</organism>
<dbReference type="AlphaFoldDB" id="A0A938X412"/>
<evidence type="ECO:0000313" key="9">
    <source>
        <dbReference type="EMBL" id="MBM6919801.1"/>
    </source>
</evidence>
<evidence type="ECO:0000256" key="4">
    <source>
        <dbReference type="ARBA" id="ARBA00022737"/>
    </source>
</evidence>
<dbReference type="PANTHER" id="PTHR43177">
    <property type="entry name" value="PROTEIN NRFC"/>
    <property type="match status" value="1"/>
</dbReference>
<sequence>MKRVYVNEEWCLGCHLCEYNCAFANSGMKDMATALKGKTIYPRIHIEETDNISYAVSCRHCTDPICVKSCIAGAISKVDGVVHIDKEKCVGCLTCVLVCPYGALAPGETGIMQKCELCLQNTCGEPACVKGCPNHAIVYEERGDAE</sequence>
<keyword evidence="1" id="KW-0813">Transport</keyword>
<dbReference type="InterPro" id="IPR050954">
    <property type="entry name" value="ET_IronSulfur_Cluster-Binding"/>
</dbReference>
<proteinExistence type="predicted"/>
<reference evidence="9" key="1">
    <citation type="submission" date="2020-08" db="EMBL/GenBank/DDBJ databases">
        <authorList>
            <person name="Cejkova D."/>
            <person name="Kubasova T."/>
            <person name="Jahodarova E."/>
            <person name="Rychlik I."/>
        </authorList>
    </citation>
    <scope>NUCLEOTIDE SEQUENCE</scope>
    <source>
        <strain evidence="9">An559</strain>
    </source>
</reference>
<feature type="domain" description="4Fe-4S ferredoxin-type" evidence="8">
    <location>
        <begin position="2"/>
        <end position="31"/>
    </location>
</feature>
<evidence type="ECO:0000313" key="10">
    <source>
        <dbReference type="Proteomes" id="UP000774750"/>
    </source>
</evidence>
<keyword evidence="2" id="KW-0004">4Fe-4S</keyword>
<dbReference type="GO" id="GO:0046872">
    <property type="term" value="F:metal ion binding"/>
    <property type="evidence" value="ECO:0007669"/>
    <property type="project" value="UniProtKB-KW"/>
</dbReference>
<keyword evidence="4" id="KW-0677">Repeat</keyword>
<keyword evidence="5" id="KW-0249">Electron transport</keyword>
<gene>
    <name evidence="9" type="ORF">H6A12_01290</name>
</gene>
<dbReference type="SUPFAM" id="SSF54862">
    <property type="entry name" value="4Fe-4S ferredoxins"/>
    <property type="match status" value="1"/>
</dbReference>
<keyword evidence="7" id="KW-0411">Iron-sulfur</keyword>
<keyword evidence="10" id="KW-1185">Reference proteome</keyword>
<evidence type="ECO:0000256" key="3">
    <source>
        <dbReference type="ARBA" id="ARBA00022723"/>
    </source>
</evidence>